<feature type="compositionally biased region" description="Polar residues" evidence="1">
    <location>
        <begin position="219"/>
        <end position="254"/>
    </location>
</feature>
<accession>A0A0D0UUV3</accession>
<feature type="compositionally biased region" description="Basic and acidic residues" evidence="1">
    <location>
        <begin position="195"/>
        <end position="214"/>
    </location>
</feature>
<feature type="region of interest" description="Disordered" evidence="1">
    <location>
        <begin position="334"/>
        <end position="358"/>
    </location>
</feature>
<dbReference type="OrthoDB" id="5106716at2759"/>
<feature type="region of interest" description="Disordered" evidence="1">
    <location>
        <begin position="641"/>
        <end position="674"/>
    </location>
</feature>
<gene>
    <name evidence="3" type="ORF">I313_06272</name>
</gene>
<feature type="chain" id="PRO_5002222857" evidence="2">
    <location>
        <begin position="25"/>
        <end position="674"/>
    </location>
</feature>
<evidence type="ECO:0000313" key="3">
    <source>
        <dbReference type="EMBL" id="KIR37899.1"/>
    </source>
</evidence>
<evidence type="ECO:0000256" key="1">
    <source>
        <dbReference type="SAM" id="MobiDB-lite"/>
    </source>
</evidence>
<feature type="compositionally biased region" description="Polar residues" evidence="1">
    <location>
        <begin position="659"/>
        <end position="674"/>
    </location>
</feature>
<dbReference type="HOGENOM" id="CLU_027212_0_0_1"/>
<dbReference type="PANTHER" id="PTHR38703">
    <property type="entry name" value="CHROMOSOME 8, WHOLE GENOME SHOTGUN SEQUENCE"/>
    <property type="match status" value="1"/>
</dbReference>
<feature type="compositionally biased region" description="Basic and acidic residues" evidence="1">
    <location>
        <begin position="641"/>
        <end position="658"/>
    </location>
</feature>
<keyword evidence="4" id="KW-1185">Reference proteome</keyword>
<name>A0A0D0UUV3_9TREE</name>
<dbReference type="AlphaFoldDB" id="A0A0D0UUV3"/>
<keyword evidence="2" id="KW-0732">Signal</keyword>
<feature type="signal peptide" evidence="2">
    <location>
        <begin position="1"/>
        <end position="24"/>
    </location>
</feature>
<evidence type="ECO:0000313" key="4">
    <source>
        <dbReference type="Proteomes" id="UP000053392"/>
    </source>
</evidence>
<feature type="region of interest" description="Disordered" evidence="1">
    <location>
        <begin position="371"/>
        <end position="416"/>
    </location>
</feature>
<feature type="compositionally biased region" description="Low complexity" evidence="1">
    <location>
        <begin position="37"/>
        <end position="84"/>
    </location>
</feature>
<dbReference type="Proteomes" id="UP000053392">
    <property type="component" value="Unassembled WGS sequence"/>
</dbReference>
<feature type="region of interest" description="Disordered" evidence="1">
    <location>
        <begin position="36"/>
        <end position="272"/>
    </location>
</feature>
<dbReference type="PANTHER" id="PTHR38703:SF1">
    <property type="entry name" value="ALLERGEN"/>
    <property type="match status" value="1"/>
</dbReference>
<organism evidence="3 4">
    <name type="scientific">Cryptococcus deuterogattii Ram5</name>
    <dbReference type="NCBI Taxonomy" id="1296110"/>
    <lineage>
        <taxon>Eukaryota</taxon>
        <taxon>Fungi</taxon>
        <taxon>Dikarya</taxon>
        <taxon>Basidiomycota</taxon>
        <taxon>Agaricomycotina</taxon>
        <taxon>Tremellomycetes</taxon>
        <taxon>Tremellales</taxon>
        <taxon>Cryptococcaceae</taxon>
        <taxon>Cryptococcus</taxon>
        <taxon>Cryptococcus gattii species complex</taxon>
    </lineage>
</organism>
<dbReference type="EMBL" id="KN847913">
    <property type="protein sequence ID" value="KIR37899.1"/>
    <property type="molecule type" value="Genomic_DNA"/>
</dbReference>
<feature type="compositionally biased region" description="Basic and acidic residues" evidence="1">
    <location>
        <begin position="379"/>
        <end position="393"/>
    </location>
</feature>
<proteinExistence type="predicted"/>
<feature type="region of interest" description="Disordered" evidence="1">
    <location>
        <begin position="593"/>
        <end position="616"/>
    </location>
</feature>
<reference evidence="3 4" key="1">
    <citation type="submission" date="2015-01" db="EMBL/GenBank/DDBJ databases">
        <title>The Genome Sequence of Cryptococcus gattii Ram5.</title>
        <authorList>
            <consortium name="The Broad Institute Genomics Platform"/>
            <person name="Cuomo C."/>
            <person name="Litvintseva A."/>
            <person name="Chen Y."/>
            <person name="Heitman J."/>
            <person name="Sun S."/>
            <person name="Springer D."/>
            <person name="Dromer F."/>
            <person name="Young S."/>
            <person name="Zeng Q."/>
            <person name="Gargeya S."/>
            <person name="Abouelleil A."/>
            <person name="Alvarado L."/>
            <person name="Chapman S.B."/>
            <person name="Gainer-Dewar J."/>
            <person name="Goldberg J."/>
            <person name="Griggs A."/>
            <person name="Gujja S."/>
            <person name="Hansen M."/>
            <person name="Howarth C."/>
            <person name="Imamovic A."/>
            <person name="Larimer J."/>
            <person name="Murphy C."/>
            <person name="Naylor J."/>
            <person name="Pearson M."/>
            <person name="Priest M."/>
            <person name="Roberts A."/>
            <person name="Saif S."/>
            <person name="Shea T."/>
            <person name="Sykes S."/>
            <person name="Wortman J."/>
            <person name="Nusbaum C."/>
            <person name="Birren B."/>
        </authorList>
    </citation>
    <scope>NUCLEOTIDE SEQUENCE [LARGE SCALE GENOMIC DNA]</scope>
    <source>
        <strain evidence="3 4">Ram5</strain>
    </source>
</reference>
<feature type="compositionally biased region" description="Low complexity" evidence="1">
    <location>
        <begin position="114"/>
        <end position="126"/>
    </location>
</feature>
<protein>
    <submittedName>
        <fullName evidence="3">Uncharacterized protein</fullName>
    </submittedName>
</protein>
<evidence type="ECO:0000256" key="2">
    <source>
        <dbReference type="SAM" id="SignalP"/>
    </source>
</evidence>
<sequence>MWAPCLSVGFRVMLWNLFITLSMPNIISKILHRKSKSSSSAGTSPSPASKSTPNVPRSTQTPSQSPTTPTTSRHTSPSTPGSRPARNLVYSPGSDVAVAGSKDLPEVPSSAAVQDSSRSQQPLSQSLNNKEVLPTKSASPGVRDEGDVIVIDKSSDPRLPEGTPLEMRPLDEIDGKTSGQILQSREDGGAPGGDHQIDSSDLHSPREASKEAERLNGPSEKSLNPTLQPAENGGNLKSPTTGGSLQRSENTQKISELPSPSERSENIFHLNGGEANQDLSYLADLVSTGETTPGSTPDVAVPVAGGPWIQSNDRSLVTGDGINDKFSALTINSRQPQAHPEYDFPRAPSAAGSTTETSTYATAFSTPAADTVSLAPSDTTERAVEGGSLERDIAPTGVDVASNTTTGGPTTGGLARDTTSMAQTSFPATTASATPTDNVIAPEREQQKEGGSLEVLEKHRAELNDKIKAGLSARSKERQPLTEEGYEVFEKAGMKDLVDREIHIYHEYPRILPVEDPNPTTQPARHRIFSVVDNKWHEVDEATAREVLGDDVFENGQKEVREKRYSLLPGLGEMRKEDQDKWRLVNGQWVEITGDREPSQSRPGGEQEDENGFLWGKGNGKVWEREYTMGETASDWKEVAKEKLGLGHKSTENTKEVQTDQVPRSASQSVGVAL</sequence>